<dbReference type="PRINTS" id="PR00081">
    <property type="entry name" value="GDHRDH"/>
</dbReference>
<evidence type="ECO:0000313" key="3">
    <source>
        <dbReference type="Proteomes" id="UP001595843"/>
    </source>
</evidence>
<dbReference type="RefSeq" id="WP_380701646.1">
    <property type="nucleotide sequence ID" value="NZ_JBHSAP010000005.1"/>
</dbReference>
<sequence>MEGRVAWVTGGASGLGAQVAKRLAEIGCHIVVNYRTSRKPAEQLAQEIRGMGREVLAVQGDVSSPEAVRKISGEIRRRWGRLDVLVCAAGPFLFKRIPTVEMEDNQWREMVGGNLSGVFYCTREAVPLMQEQGWGRIITFGFPEVEIAPAWPGFSAYAAAKAGVVSLTRTMAQETAPYGITVNMVSPGDIRHPYKEAPIAAARGKHESKNLVGRPGTGGDLARVIEFLVQEDSDFITGAVIPVTGGFDNRQFQVEN</sequence>
<dbReference type="PRINTS" id="PR00080">
    <property type="entry name" value="SDRFAMILY"/>
</dbReference>
<dbReference type="EMBL" id="JBHSAP010000005">
    <property type="protein sequence ID" value="MFC4075582.1"/>
    <property type="molecule type" value="Genomic_DNA"/>
</dbReference>
<organism evidence="2 3">
    <name type="scientific">Salinithrix halophila</name>
    <dbReference type="NCBI Taxonomy" id="1485204"/>
    <lineage>
        <taxon>Bacteria</taxon>
        <taxon>Bacillati</taxon>
        <taxon>Bacillota</taxon>
        <taxon>Bacilli</taxon>
        <taxon>Bacillales</taxon>
        <taxon>Thermoactinomycetaceae</taxon>
        <taxon>Salinithrix</taxon>
    </lineage>
</organism>
<dbReference type="CDD" id="cd05233">
    <property type="entry name" value="SDR_c"/>
    <property type="match status" value="1"/>
</dbReference>
<dbReference type="SUPFAM" id="SSF51735">
    <property type="entry name" value="NAD(P)-binding Rossmann-fold domains"/>
    <property type="match status" value="1"/>
</dbReference>
<reference evidence="3" key="1">
    <citation type="journal article" date="2019" name="Int. J. Syst. Evol. Microbiol.">
        <title>The Global Catalogue of Microorganisms (GCM) 10K type strain sequencing project: providing services to taxonomists for standard genome sequencing and annotation.</title>
        <authorList>
            <consortium name="The Broad Institute Genomics Platform"/>
            <consortium name="The Broad Institute Genome Sequencing Center for Infectious Disease"/>
            <person name="Wu L."/>
            <person name="Ma J."/>
        </authorList>
    </citation>
    <scope>NUCLEOTIDE SEQUENCE [LARGE SCALE GENOMIC DNA]</scope>
    <source>
        <strain evidence="3">IBRC-M 10813</strain>
    </source>
</reference>
<dbReference type="InterPro" id="IPR002347">
    <property type="entry name" value="SDR_fam"/>
</dbReference>
<evidence type="ECO:0000256" key="1">
    <source>
        <dbReference type="ARBA" id="ARBA00006484"/>
    </source>
</evidence>
<proteinExistence type="inferred from homology"/>
<comment type="similarity">
    <text evidence="1">Belongs to the short-chain dehydrogenases/reductases (SDR) family.</text>
</comment>
<dbReference type="Pfam" id="PF13561">
    <property type="entry name" value="adh_short_C2"/>
    <property type="match status" value="1"/>
</dbReference>
<protein>
    <submittedName>
        <fullName evidence="2">SDR family oxidoreductase</fullName>
    </submittedName>
</protein>
<evidence type="ECO:0000313" key="2">
    <source>
        <dbReference type="EMBL" id="MFC4075582.1"/>
    </source>
</evidence>
<dbReference type="PANTHER" id="PTHR42760:SF36">
    <property type="entry name" value="OXIDOREDUCTASE YTKK-RELATED"/>
    <property type="match status" value="1"/>
</dbReference>
<dbReference type="Proteomes" id="UP001595843">
    <property type="component" value="Unassembled WGS sequence"/>
</dbReference>
<dbReference type="PANTHER" id="PTHR42760">
    <property type="entry name" value="SHORT-CHAIN DEHYDROGENASES/REDUCTASES FAMILY MEMBER"/>
    <property type="match status" value="1"/>
</dbReference>
<keyword evidence="3" id="KW-1185">Reference proteome</keyword>
<name>A0ABV8JFJ4_9BACL</name>
<gene>
    <name evidence="2" type="ORF">ACFOUO_02025</name>
</gene>
<comment type="caution">
    <text evidence="2">The sequence shown here is derived from an EMBL/GenBank/DDBJ whole genome shotgun (WGS) entry which is preliminary data.</text>
</comment>
<dbReference type="Gene3D" id="3.40.50.720">
    <property type="entry name" value="NAD(P)-binding Rossmann-like Domain"/>
    <property type="match status" value="1"/>
</dbReference>
<accession>A0ABV8JFJ4</accession>
<dbReference type="InterPro" id="IPR036291">
    <property type="entry name" value="NAD(P)-bd_dom_sf"/>
</dbReference>